<evidence type="ECO:0000313" key="4">
    <source>
        <dbReference type="Proteomes" id="UP000317289"/>
    </source>
</evidence>
<dbReference type="OrthoDB" id="793644at2"/>
<feature type="transmembrane region" description="Helical" evidence="1">
    <location>
        <begin position="315"/>
        <end position="332"/>
    </location>
</feature>
<feature type="transmembrane region" description="Helical" evidence="1">
    <location>
        <begin position="12"/>
        <end position="30"/>
    </location>
</feature>
<dbReference type="EMBL" id="WKKG01000013">
    <property type="protein sequence ID" value="MRX70337.1"/>
    <property type="molecule type" value="Genomic_DNA"/>
</dbReference>
<keyword evidence="3" id="KW-0378">Hydrolase</keyword>
<evidence type="ECO:0000313" key="5">
    <source>
        <dbReference type="Proteomes" id="UP000468990"/>
    </source>
</evidence>
<keyword evidence="5" id="KW-1185">Reference proteome</keyword>
<keyword evidence="1" id="KW-0472">Membrane</keyword>
<dbReference type="AlphaFoldDB" id="A0A521B332"/>
<feature type="transmembrane region" description="Helical" evidence="1">
    <location>
        <begin position="162"/>
        <end position="181"/>
    </location>
</feature>
<gene>
    <name evidence="2" type="ORF">GJU42_20365</name>
    <name evidence="3" type="ORF">SAMN06265349_101633</name>
</gene>
<evidence type="ECO:0000313" key="2">
    <source>
        <dbReference type="EMBL" id="MRX70337.1"/>
    </source>
</evidence>
<feature type="transmembrane region" description="Helical" evidence="1">
    <location>
        <begin position="235"/>
        <end position="256"/>
    </location>
</feature>
<sequence length="494" mass="58068">MITAIRKNLTKTFYENPFLFSFIVFLLIYAGYDYSVHKSSGTHLVSLQVLALIAGVIFESKRISNKWTTSVLIGIISFVFIFLFGVFLCTIVGESDCNFSFILDRSLTFWPFIFFIFYVMYSRIFNERNITPKLTEGITLFLSIAMIYWVADNGLINFDNIISQTLMVIGILFSLFSFFHAFTRTYLSDRNKLILSIWSSIIMMFFAVDNLNSIYNQNIINSNDILQGIYIAIQYFLLGISSIYMIQNFMMLIGFLPRWKRFFNSRYFRELQELKDEHIDRYSEQQVNYLDSIFCIVLIGSVFYLNYYYEFVSRQFIIWISFVIFPVILNLFNRVTGKKRFAYLLFLVLFISCQNKEEKNIKINPENINLNEVVSDLSPEQIEKIKTIHAIFAEVDKSSLEQTITDFKRDLHPENEIEIWMQMADAYKGYLSKNKKNIDEKKEVFKLILSRSMMSSQETLENANLEYLSKKEAEEVLSFYNDTPQPLIVKQSAK</sequence>
<proteinExistence type="predicted"/>
<evidence type="ECO:0000256" key="1">
    <source>
        <dbReference type="SAM" id="Phobius"/>
    </source>
</evidence>
<keyword evidence="1" id="KW-1133">Transmembrane helix</keyword>
<dbReference type="RefSeq" id="WP_142449307.1">
    <property type="nucleotide sequence ID" value="NZ_FXTA01000001.1"/>
</dbReference>
<organism evidence="3 4">
    <name type="scientific">Flavobacterium resistens</name>
    <dbReference type="NCBI Taxonomy" id="443612"/>
    <lineage>
        <taxon>Bacteria</taxon>
        <taxon>Pseudomonadati</taxon>
        <taxon>Bacteroidota</taxon>
        <taxon>Flavobacteriia</taxon>
        <taxon>Flavobacteriales</taxon>
        <taxon>Flavobacteriaceae</taxon>
        <taxon>Flavobacterium</taxon>
    </lineage>
</organism>
<evidence type="ECO:0000313" key="3">
    <source>
        <dbReference type="EMBL" id="SMO41456.1"/>
    </source>
</evidence>
<dbReference type="Proteomes" id="UP000468990">
    <property type="component" value="Unassembled WGS sequence"/>
</dbReference>
<feature type="transmembrane region" description="Helical" evidence="1">
    <location>
        <begin position="42"/>
        <end position="59"/>
    </location>
</feature>
<dbReference type="Proteomes" id="UP000317289">
    <property type="component" value="Unassembled WGS sequence"/>
</dbReference>
<keyword evidence="1" id="KW-0812">Transmembrane</keyword>
<dbReference type="GO" id="GO:0016787">
    <property type="term" value="F:hydrolase activity"/>
    <property type="evidence" value="ECO:0007669"/>
    <property type="project" value="UniProtKB-KW"/>
</dbReference>
<feature type="transmembrane region" description="Helical" evidence="1">
    <location>
        <begin position="193"/>
        <end position="215"/>
    </location>
</feature>
<feature type="transmembrane region" description="Helical" evidence="1">
    <location>
        <begin position="71"/>
        <end position="93"/>
    </location>
</feature>
<dbReference type="EMBL" id="FXTA01000001">
    <property type="protein sequence ID" value="SMO41456.1"/>
    <property type="molecule type" value="Genomic_DNA"/>
</dbReference>
<protein>
    <submittedName>
        <fullName evidence="3">Poly (ADP-ribose) glycohydrolase (PARG)</fullName>
    </submittedName>
</protein>
<feature type="transmembrane region" description="Helical" evidence="1">
    <location>
        <begin position="133"/>
        <end position="150"/>
    </location>
</feature>
<feature type="transmembrane region" description="Helical" evidence="1">
    <location>
        <begin position="289"/>
        <end position="309"/>
    </location>
</feature>
<accession>A0A521B332</accession>
<feature type="transmembrane region" description="Helical" evidence="1">
    <location>
        <begin position="99"/>
        <end position="121"/>
    </location>
</feature>
<reference evidence="3 4" key="1">
    <citation type="submission" date="2017-05" db="EMBL/GenBank/DDBJ databases">
        <authorList>
            <person name="Varghese N."/>
            <person name="Submissions S."/>
        </authorList>
    </citation>
    <scope>NUCLEOTIDE SEQUENCE [LARGE SCALE GENOMIC DNA]</scope>
    <source>
        <strain evidence="3 4">DSM 19382</strain>
    </source>
</reference>
<name>A0A521B332_9FLAO</name>
<reference evidence="2 5" key="2">
    <citation type="submission" date="2019-11" db="EMBL/GenBank/DDBJ databases">
        <title>Flavobacterium resistens genome.</title>
        <authorList>
            <person name="Wilson V.M."/>
            <person name="Newman J.D."/>
        </authorList>
    </citation>
    <scope>NUCLEOTIDE SEQUENCE [LARGE SCALE GENOMIC DNA]</scope>
    <source>
        <strain evidence="2 5">DSM 19382</strain>
    </source>
</reference>